<evidence type="ECO:0000259" key="1">
    <source>
        <dbReference type="Pfam" id="PF00534"/>
    </source>
</evidence>
<sequence length="336" mass="38049">MKIAMVSIPYKTTPPVGYGGIERVVYELTEELIRQGHEVVLFATPGSHCSGETVEIQGYEPERAPSGITRTSRGLSEEPLYRAMREYLSHKPVDVIHDWSFENLFVLRHPRDFPFVISSCVPPHPGYKRPNLVAASRAHAFLFGDSVPYVHYGVDLERYRFQPRKTMPMIHIAKIARYKGQHIAVLAAFLAGQALMLAGNVEDSKYYRLMIRPLVFAIPGVSYIGELPSTQQYLANAKALVQTPRWFDVLPLVIIESLACGTPVIALNRGGISEQIVDGENGFLCESFSQLIRAMKKVQGISPYRCREIAEERFDVRRMASEYIRLYERVINGETW</sequence>
<name>A0A1I4UYV7_9BACT</name>
<proteinExistence type="predicted"/>
<dbReference type="OrthoDB" id="9767517at2"/>
<dbReference type="SUPFAM" id="SSF53756">
    <property type="entry name" value="UDP-Glycosyltransferase/glycogen phosphorylase"/>
    <property type="match status" value="1"/>
</dbReference>
<dbReference type="GO" id="GO:0016757">
    <property type="term" value="F:glycosyltransferase activity"/>
    <property type="evidence" value="ECO:0007669"/>
    <property type="project" value="InterPro"/>
</dbReference>
<dbReference type="EMBL" id="FOUU01000007">
    <property type="protein sequence ID" value="SFM94116.1"/>
    <property type="molecule type" value="Genomic_DNA"/>
</dbReference>
<dbReference type="Pfam" id="PF00534">
    <property type="entry name" value="Glycos_transf_1"/>
    <property type="match status" value="1"/>
</dbReference>
<protein>
    <submittedName>
        <fullName evidence="3">Glycosyltransferase Family 4</fullName>
    </submittedName>
</protein>
<dbReference type="InterPro" id="IPR001296">
    <property type="entry name" value="Glyco_trans_1"/>
</dbReference>
<dbReference type="PANTHER" id="PTHR12526">
    <property type="entry name" value="GLYCOSYLTRANSFERASE"/>
    <property type="match status" value="1"/>
</dbReference>
<dbReference type="Pfam" id="PF13439">
    <property type="entry name" value="Glyco_transf_4"/>
    <property type="match status" value="1"/>
</dbReference>
<feature type="domain" description="Glycosyltransferase subfamily 4-like N-terminal" evidence="2">
    <location>
        <begin position="18"/>
        <end position="117"/>
    </location>
</feature>
<evidence type="ECO:0000313" key="3">
    <source>
        <dbReference type="EMBL" id="SFM94116.1"/>
    </source>
</evidence>
<evidence type="ECO:0000259" key="2">
    <source>
        <dbReference type="Pfam" id="PF13439"/>
    </source>
</evidence>
<dbReference type="Proteomes" id="UP000199611">
    <property type="component" value="Unassembled WGS sequence"/>
</dbReference>
<dbReference type="RefSeq" id="WP_093395543.1">
    <property type="nucleotide sequence ID" value="NZ_FOUU01000007.1"/>
</dbReference>
<dbReference type="PANTHER" id="PTHR12526:SF595">
    <property type="entry name" value="BLL5217 PROTEIN"/>
    <property type="match status" value="1"/>
</dbReference>
<evidence type="ECO:0000313" key="4">
    <source>
        <dbReference type="Proteomes" id="UP000199611"/>
    </source>
</evidence>
<dbReference type="STRING" id="39841.SAMN05660836_02048"/>
<gene>
    <name evidence="3" type="ORF">SAMN05660836_02048</name>
</gene>
<accession>A0A1I4UYV7</accession>
<keyword evidence="4" id="KW-1185">Reference proteome</keyword>
<feature type="domain" description="Glycosyl transferase family 1" evidence="1">
    <location>
        <begin position="169"/>
        <end position="296"/>
    </location>
</feature>
<dbReference type="AlphaFoldDB" id="A0A1I4UYV7"/>
<reference evidence="3 4" key="1">
    <citation type="submission" date="2016-10" db="EMBL/GenBank/DDBJ databases">
        <authorList>
            <person name="de Groot N.N."/>
        </authorList>
    </citation>
    <scope>NUCLEOTIDE SEQUENCE [LARGE SCALE GENOMIC DNA]</scope>
    <source>
        <strain evidence="3 4">DSM 9990</strain>
    </source>
</reference>
<dbReference type="Gene3D" id="3.40.50.2000">
    <property type="entry name" value="Glycogen Phosphorylase B"/>
    <property type="match status" value="2"/>
</dbReference>
<keyword evidence="3" id="KW-0808">Transferase</keyword>
<organism evidence="3 4">
    <name type="scientific">Thermodesulforhabdus norvegica</name>
    <dbReference type="NCBI Taxonomy" id="39841"/>
    <lineage>
        <taxon>Bacteria</taxon>
        <taxon>Pseudomonadati</taxon>
        <taxon>Thermodesulfobacteriota</taxon>
        <taxon>Syntrophobacteria</taxon>
        <taxon>Syntrophobacterales</taxon>
        <taxon>Thermodesulforhabdaceae</taxon>
        <taxon>Thermodesulforhabdus</taxon>
    </lineage>
</organism>
<dbReference type="InterPro" id="IPR028098">
    <property type="entry name" value="Glyco_trans_4-like_N"/>
</dbReference>